<proteinExistence type="predicted"/>
<evidence type="ECO:0000256" key="6">
    <source>
        <dbReference type="RuleBase" id="RU369090"/>
    </source>
</evidence>
<evidence type="ECO:0000256" key="3">
    <source>
        <dbReference type="ARBA" id="ARBA00022679"/>
    </source>
</evidence>
<dbReference type="EMBL" id="KN654957">
    <property type="protein sequence ID" value="KHN24837.1"/>
    <property type="molecule type" value="Genomic_DNA"/>
</dbReference>
<dbReference type="GO" id="GO:0005789">
    <property type="term" value="C:endoplasmic reticulum membrane"/>
    <property type="evidence" value="ECO:0007669"/>
    <property type="project" value="UniProtKB-SubCell"/>
</dbReference>
<dbReference type="InterPro" id="IPR001841">
    <property type="entry name" value="Znf_RING"/>
</dbReference>
<dbReference type="GO" id="GO:0016567">
    <property type="term" value="P:protein ubiquitination"/>
    <property type="evidence" value="ECO:0007669"/>
    <property type="project" value="UniProtKB-UniPathway"/>
</dbReference>
<dbReference type="Gene3D" id="3.30.40.10">
    <property type="entry name" value="Zinc/RING finger domain, C3HC4 (zinc finger)"/>
    <property type="match status" value="1"/>
</dbReference>
<dbReference type="InterPro" id="IPR045103">
    <property type="entry name" value="RNF5/RNF185-like"/>
</dbReference>
<dbReference type="PROSITE" id="PS50089">
    <property type="entry name" value="ZF_RING_2"/>
    <property type="match status" value="1"/>
</dbReference>
<dbReference type="InterPro" id="IPR013083">
    <property type="entry name" value="Znf_RING/FYVE/PHD"/>
</dbReference>
<sequence length="196" mass="22023">MEHLGQIEERIRCLEAVVFRARQRQRQRPSHAPIQVTNYAGELGTVADLPAEEERLHQEFGGIDVGGEMVGDGRTCKRKASYLVAKALGVETSQGEGFATNLFHCNVCLDRARDPVLTCCGHLFCWPCFHKLSYAYSDVRECPVCKGDVPEEGIVPIYGNVSVDNSGKFDLNETDSTVPARPRPHRIESIRQRFRY</sequence>
<keyword evidence="10" id="KW-1185">Reference proteome</keyword>
<comment type="catalytic activity">
    <reaction evidence="1 6">
        <text>S-ubiquitinyl-[E2 ubiquitin-conjugating enzyme]-L-cysteine + [acceptor protein]-L-lysine = [E2 ubiquitin-conjugating enzyme]-L-cysteine + N(6)-ubiquitinyl-[acceptor protein]-L-lysine.</text>
        <dbReference type="EC" id="2.3.2.27"/>
    </reaction>
</comment>
<feature type="domain" description="RING-type" evidence="7">
    <location>
        <begin position="105"/>
        <end position="146"/>
    </location>
</feature>
<keyword evidence="5 6" id="KW-0863">Zinc-finger</keyword>
<dbReference type="Pfam" id="PF14634">
    <property type="entry name" value="zf-RING_5"/>
    <property type="match status" value="1"/>
</dbReference>
<evidence type="ECO:0000256" key="4">
    <source>
        <dbReference type="ARBA" id="ARBA00022786"/>
    </source>
</evidence>
<dbReference type="Proteomes" id="UP000289340">
    <property type="component" value="Chromosome 8"/>
</dbReference>
<comment type="function">
    <text evidence="6">E3 ubiquitin-protein ligase.</text>
</comment>
<keyword evidence="6" id="KW-0862">Zinc</keyword>
<keyword evidence="6" id="KW-0479">Metal-binding</keyword>
<dbReference type="Proteomes" id="UP000053555">
    <property type="component" value="Unassembled WGS sequence"/>
</dbReference>
<evidence type="ECO:0000259" key="7">
    <source>
        <dbReference type="PROSITE" id="PS50089"/>
    </source>
</evidence>
<dbReference type="AlphaFoldDB" id="A0A0B2QYX0"/>
<keyword evidence="3 6" id="KW-0808">Transferase</keyword>
<reference evidence="9 10" key="2">
    <citation type="submission" date="2018-09" db="EMBL/GenBank/DDBJ databases">
        <title>A high-quality reference genome of wild soybean provides a powerful tool to mine soybean genomes.</title>
        <authorList>
            <person name="Xie M."/>
            <person name="Chung C.Y.L."/>
            <person name="Li M.-W."/>
            <person name="Wong F.-L."/>
            <person name="Chan T.-F."/>
            <person name="Lam H.-M."/>
        </authorList>
    </citation>
    <scope>NUCLEOTIDE SEQUENCE [LARGE SCALE GENOMIC DNA]</scope>
    <source>
        <strain evidence="10">cv. W05</strain>
        <tissue evidence="9">Hypocotyl of etiolated seedlings</tissue>
    </source>
</reference>
<keyword evidence="4 6" id="KW-0833">Ubl conjugation pathway</keyword>
<dbReference type="GO" id="GO:0061630">
    <property type="term" value="F:ubiquitin protein ligase activity"/>
    <property type="evidence" value="ECO:0007669"/>
    <property type="project" value="UniProtKB-UniRule"/>
</dbReference>
<dbReference type="EC" id="2.3.2.27" evidence="6"/>
<protein>
    <recommendedName>
        <fullName evidence="6">E3 ubiquitin-protein ligase RMA</fullName>
        <ecNumber evidence="6">2.3.2.27</ecNumber>
    </recommendedName>
    <alternativeName>
        <fullName evidence="6">Protein RING membrane-anchor</fullName>
    </alternativeName>
    <alternativeName>
        <fullName evidence="6">RING-type E3 ubiquitin transferase RMA</fullName>
    </alternativeName>
</protein>
<comment type="pathway">
    <text evidence="2 6">Protein modification; protein ubiquitination.</text>
</comment>
<dbReference type="EMBL" id="QZWG01000008">
    <property type="protein sequence ID" value="RZB97098.1"/>
    <property type="molecule type" value="Genomic_DNA"/>
</dbReference>
<evidence type="ECO:0000256" key="1">
    <source>
        <dbReference type="ARBA" id="ARBA00000900"/>
    </source>
</evidence>
<evidence type="ECO:0000313" key="8">
    <source>
        <dbReference type="EMBL" id="KHN24837.1"/>
    </source>
</evidence>
<evidence type="ECO:0000313" key="10">
    <source>
        <dbReference type="Proteomes" id="UP000289340"/>
    </source>
</evidence>
<keyword evidence="6" id="KW-0256">Endoplasmic reticulum</keyword>
<dbReference type="SMART" id="SM00184">
    <property type="entry name" value="RING"/>
    <property type="match status" value="1"/>
</dbReference>
<evidence type="ECO:0000256" key="5">
    <source>
        <dbReference type="PROSITE-ProRule" id="PRU00175"/>
    </source>
</evidence>
<evidence type="ECO:0000313" key="9">
    <source>
        <dbReference type="EMBL" id="RZB97098.1"/>
    </source>
</evidence>
<comment type="subcellular location">
    <subcellularLocation>
        <location evidence="6">Endoplasmic reticulum membrane</location>
        <topology evidence="6">Single-pass type IV membrane protein</topology>
    </subcellularLocation>
</comment>
<dbReference type="GO" id="GO:0008270">
    <property type="term" value="F:zinc ion binding"/>
    <property type="evidence" value="ECO:0007669"/>
    <property type="project" value="UniProtKB-KW"/>
</dbReference>
<dbReference type="PANTHER" id="PTHR12313">
    <property type="entry name" value="E3 UBIQUITIN-PROTEIN LIGASE RNF5-RELATED"/>
    <property type="match status" value="1"/>
</dbReference>
<dbReference type="GO" id="GO:0006511">
    <property type="term" value="P:ubiquitin-dependent protein catabolic process"/>
    <property type="evidence" value="ECO:0007669"/>
    <property type="project" value="UniProtKB-UniRule"/>
</dbReference>
<gene>
    <name evidence="9" type="ORF">D0Y65_020677</name>
    <name evidence="8" type="ORF">glysoja_046415</name>
</gene>
<accession>A0A0B2QYX0</accession>
<comment type="domain">
    <text evidence="6">The RING-type zinc finger domain is responsible for E3 ligase activity.</text>
</comment>
<name>A0A0B2QYX0_GLYSO</name>
<reference evidence="8" key="1">
    <citation type="submission" date="2014-07" db="EMBL/GenBank/DDBJ databases">
        <title>Identification of a novel salt tolerance gene in wild soybean by whole-genome sequencing.</title>
        <authorList>
            <person name="Lam H.-M."/>
            <person name="Qi X."/>
            <person name="Li M.-W."/>
            <person name="Liu X."/>
            <person name="Xie M."/>
            <person name="Ni M."/>
            <person name="Xu X."/>
        </authorList>
    </citation>
    <scope>NUCLEOTIDE SEQUENCE [LARGE SCALE GENOMIC DNA]</scope>
    <source>
        <tissue evidence="8">Root</tissue>
    </source>
</reference>
<dbReference type="Gramene" id="XM_028390950.1">
    <property type="protein sequence ID" value="XP_028246751.1"/>
    <property type="gene ID" value="LOC114424083"/>
</dbReference>
<evidence type="ECO:0000256" key="2">
    <source>
        <dbReference type="ARBA" id="ARBA00004906"/>
    </source>
</evidence>
<dbReference type="SMR" id="A0A0B2QYX0"/>
<dbReference type="UniPathway" id="UPA00143"/>
<dbReference type="SUPFAM" id="SSF57850">
    <property type="entry name" value="RING/U-box"/>
    <property type="match status" value="1"/>
</dbReference>
<organism evidence="8">
    <name type="scientific">Glycine soja</name>
    <name type="common">Wild soybean</name>
    <dbReference type="NCBI Taxonomy" id="3848"/>
    <lineage>
        <taxon>Eukaryota</taxon>
        <taxon>Viridiplantae</taxon>
        <taxon>Streptophyta</taxon>
        <taxon>Embryophyta</taxon>
        <taxon>Tracheophyta</taxon>
        <taxon>Spermatophyta</taxon>
        <taxon>Magnoliopsida</taxon>
        <taxon>eudicotyledons</taxon>
        <taxon>Gunneridae</taxon>
        <taxon>Pentapetalae</taxon>
        <taxon>rosids</taxon>
        <taxon>fabids</taxon>
        <taxon>Fabales</taxon>
        <taxon>Fabaceae</taxon>
        <taxon>Papilionoideae</taxon>
        <taxon>50 kb inversion clade</taxon>
        <taxon>NPAAA clade</taxon>
        <taxon>indigoferoid/millettioid clade</taxon>
        <taxon>Phaseoleae</taxon>
        <taxon>Glycine</taxon>
        <taxon>Glycine subgen. Soja</taxon>
    </lineage>
</organism>